<feature type="region of interest" description="Disordered" evidence="1">
    <location>
        <begin position="175"/>
        <end position="206"/>
    </location>
</feature>
<reference evidence="2 3" key="1">
    <citation type="submission" date="2020-04" db="EMBL/GenBank/DDBJ databases">
        <title>Rhizobium bacterial biofertilizers improve the content of phenolic compounds of Lactuca sativa L. under non-saline and saline-stress conditions.</title>
        <authorList>
            <person name="Ayuso-Calles M."/>
            <person name="Garcia-Estevez I."/>
            <person name="Jimenez-Gomez A."/>
            <person name="Flores-Felix J.D."/>
            <person name="Escribano-Bailon M."/>
            <person name="Rivas R."/>
        </authorList>
    </citation>
    <scope>NUCLEOTIDE SEQUENCE [LARGE SCALE GENOMIC DNA]</scope>
    <source>
        <strain evidence="2 3">GPTR02</strain>
    </source>
</reference>
<dbReference type="InterPro" id="IPR007499">
    <property type="entry name" value="ERF_bacteria_virus"/>
</dbReference>
<dbReference type="RefSeq" id="WP_170282846.1">
    <property type="nucleotide sequence ID" value="NZ_JABEQY010000047.1"/>
</dbReference>
<gene>
    <name evidence="2" type="ORF">HLI17_31785</name>
</gene>
<dbReference type="AlphaFoldDB" id="A0A7Y2RBK9"/>
<sequence>MQTAIEVTKQKTPAPAPAMSESAAIIQVIERAAMNPAVDIDKMERLLEMQERILDRNARAAYAAAFAEMQPDLPEIPEHGKGHNNASYALWEDINDLIKPVLAKHGFGISFKPGRDGPNITVTAILTHREGHSEEASMILPVDASGSKNAVQAVGSSTSYGKRYTASALLNLTSRHEDDDGKGSGPPIEKVAPPAKSSMSLKKRDENGQDAWDRLIGELRADFLDCKSPVALAKLRGDYREKAREMRWPRAWLDALGNEFDTFEDKLEKEQDSYGNRAGEIDPNEVPF</sequence>
<comment type="caution">
    <text evidence="2">The sequence shown here is derived from an EMBL/GenBank/DDBJ whole genome shotgun (WGS) entry which is preliminary data.</text>
</comment>
<evidence type="ECO:0000256" key="1">
    <source>
        <dbReference type="SAM" id="MobiDB-lite"/>
    </source>
</evidence>
<evidence type="ECO:0000313" key="3">
    <source>
        <dbReference type="Proteomes" id="UP000530654"/>
    </source>
</evidence>
<protein>
    <submittedName>
        <fullName evidence="2">ERF family protein</fullName>
    </submittedName>
</protein>
<organism evidence="2 3">
    <name type="scientific">Rhizobium laguerreae</name>
    <dbReference type="NCBI Taxonomy" id="1076926"/>
    <lineage>
        <taxon>Bacteria</taxon>
        <taxon>Pseudomonadati</taxon>
        <taxon>Pseudomonadota</taxon>
        <taxon>Alphaproteobacteria</taxon>
        <taxon>Hyphomicrobiales</taxon>
        <taxon>Rhizobiaceae</taxon>
        <taxon>Rhizobium/Agrobacterium group</taxon>
        <taxon>Rhizobium</taxon>
    </lineage>
</organism>
<accession>A0A7Y2RBK9</accession>
<proteinExistence type="predicted"/>
<feature type="region of interest" description="Disordered" evidence="1">
    <location>
        <begin position="268"/>
        <end position="288"/>
    </location>
</feature>
<evidence type="ECO:0000313" key="2">
    <source>
        <dbReference type="EMBL" id="NNH67783.1"/>
    </source>
</evidence>
<dbReference type="Pfam" id="PF04404">
    <property type="entry name" value="ERF"/>
    <property type="match status" value="1"/>
</dbReference>
<dbReference type="EMBL" id="JABEQY010000047">
    <property type="protein sequence ID" value="NNH67783.1"/>
    <property type="molecule type" value="Genomic_DNA"/>
</dbReference>
<name>A0A7Y2RBK9_9HYPH</name>
<dbReference type="Proteomes" id="UP000530654">
    <property type="component" value="Unassembled WGS sequence"/>
</dbReference>